<sequence length="52" mass="5920">MMNIYKSVMINLDVLFKTIISDAVLKSSLSHSKYALTTLIEMHKLIQVTAKH</sequence>
<organism evidence="1">
    <name type="scientific">Arundo donax</name>
    <name type="common">Giant reed</name>
    <name type="synonym">Donax arundinaceus</name>
    <dbReference type="NCBI Taxonomy" id="35708"/>
    <lineage>
        <taxon>Eukaryota</taxon>
        <taxon>Viridiplantae</taxon>
        <taxon>Streptophyta</taxon>
        <taxon>Embryophyta</taxon>
        <taxon>Tracheophyta</taxon>
        <taxon>Spermatophyta</taxon>
        <taxon>Magnoliopsida</taxon>
        <taxon>Liliopsida</taxon>
        <taxon>Poales</taxon>
        <taxon>Poaceae</taxon>
        <taxon>PACMAD clade</taxon>
        <taxon>Arundinoideae</taxon>
        <taxon>Arundineae</taxon>
        <taxon>Arundo</taxon>
    </lineage>
</organism>
<evidence type="ECO:0000313" key="1">
    <source>
        <dbReference type="EMBL" id="JAD36619.1"/>
    </source>
</evidence>
<dbReference type="AlphaFoldDB" id="A0A0A8ZB68"/>
<proteinExistence type="predicted"/>
<name>A0A0A8ZB68_ARUDO</name>
<dbReference type="EMBL" id="GBRH01261276">
    <property type="protein sequence ID" value="JAD36619.1"/>
    <property type="molecule type" value="Transcribed_RNA"/>
</dbReference>
<reference evidence="1" key="1">
    <citation type="submission" date="2014-09" db="EMBL/GenBank/DDBJ databases">
        <authorList>
            <person name="Magalhaes I.L.F."/>
            <person name="Oliveira U."/>
            <person name="Santos F.R."/>
            <person name="Vidigal T.H.D.A."/>
            <person name="Brescovit A.D."/>
            <person name="Santos A.J."/>
        </authorList>
    </citation>
    <scope>NUCLEOTIDE SEQUENCE</scope>
    <source>
        <tissue evidence="1">Shoot tissue taken approximately 20 cm above the soil surface</tissue>
    </source>
</reference>
<protein>
    <submittedName>
        <fullName evidence="1">Uncharacterized protein</fullName>
    </submittedName>
</protein>
<accession>A0A0A8ZB68</accession>
<reference evidence="1" key="2">
    <citation type="journal article" date="2015" name="Data Brief">
        <title>Shoot transcriptome of the giant reed, Arundo donax.</title>
        <authorList>
            <person name="Barrero R.A."/>
            <person name="Guerrero F.D."/>
            <person name="Moolhuijzen P."/>
            <person name="Goolsby J.A."/>
            <person name="Tidwell J."/>
            <person name="Bellgard S.E."/>
            <person name="Bellgard M.I."/>
        </authorList>
    </citation>
    <scope>NUCLEOTIDE SEQUENCE</scope>
    <source>
        <tissue evidence="1">Shoot tissue taken approximately 20 cm above the soil surface</tissue>
    </source>
</reference>